<evidence type="ECO:0000256" key="1">
    <source>
        <dbReference type="SAM" id="SignalP"/>
    </source>
</evidence>
<comment type="caution">
    <text evidence="2">The sequence shown here is derived from an EMBL/GenBank/DDBJ whole genome shotgun (WGS) entry which is preliminary data.</text>
</comment>
<evidence type="ECO:0000313" key="3">
    <source>
        <dbReference type="Proteomes" id="UP000294489"/>
    </source>
</evidence>
<protein>
    <recommendedName>
        <fullName evidence="4">Tetratricopeptide repeat protein</fullName>
    </recommendedName>
</protein>
<gene>
    <name evidence="2" type="ORF">DFO67_102222</name>
</gene>
<name>A0A4R8G2D7_9GAMM</name>
<dbReference type="EMBL" id="SOEC01000002">
    <property type="protein sequence ID" value="TDX32273.1"/>
    <property type="molecule type" value="Genomic_DNA"/>
</dbReference>
<sequence>MVRFRQLRALMCGCGMLAIVALPAIGQAAPALRPDMVRSLEAMQQRLSEGETADVATRSRAAAERLEGGNAADRWARALFLQLAATAEARMGNDVQAADLFAIARGIAGVDEAQRLRWLNQEARLRLRAGQAEQGGELLESWLAQASGQAEASDYWLMAQQLASQSQWQAAAEWVDRARQVGNAAGNERLDLAASIYQRAGRNDVALALLDERLSRGSDAPEAWRRAAALAQRLGYAGRAAALWDAAWRQGVLTSSEDLRQLVRLHLSGGTPARAAEYLEQAWEEGTLPRDEANMRLLAEAWTAAKSRDRALEAWRALAERTRAGQDWQRLGELAYGWGHWQVAINALAKARETGGEAARAWLLEGVAHVELEEPEQARQAFRAARQAGASQAEAWLAVLDGGEEPTSR</sequence>
<keyword evidence="1" id="KW-0732">Signal</keyword>
<evidence type="ECO:0000313" key="2">
    <source>
        <dbReference type="EMBL" id="TDX32273.1"/>
    </source>
</evidence>
<feature type="signal peptide" evidence="1">
    <location>
        <begin position="1"/>
        <end position="28"/>
    </location>
</feature>
<evidence type="ECO:0008006" key="4">
    <source>
        <dbReference type="Google" id="ProtNLM"/>
    </source>
</evidence>
<proteinExistence type="predicted"/>
<accession>A0A4R8G2D7</accession>
<organism evidence="2 3">
    <name type="scientific">Modicisalibacter xianhensis</name>
    <dbReference type="NCBI Taxonomy" id="442341"/>
    <lineage>
        <taxon>Bacteria</taxon>
        <taxon>Pseudomonadati</taxon>
        <taxon>Pseudomonadota</taxon>
        <taxon>Gammaproteobacteria</taxon>
        <taxon>Oceanospirillales</taxon>
        <taxon>Halomonadaceae</taxon>
        <taxon>Modicisalibacter</taxon>
    </lineage>
</organism>
<dbReference type="AlphaFoldDB" id="A0A4R8G2D7"/>
<dbReference type="InterPro" id="IPR011990">
    <property type="entry name" value="TPR-like_helical_dom_sf"/>
</dbReference>
<dbReference type="Gene3D" id="1.25.40.10">
    <property type="entry name" value="Tetratricopeptide repeat domain"/>
    <property type="match status" value="1"/>
</dbReference>
<dbReference type="SUPFAM" id="SSF48452">
    <property type="entry name" value="TPR-like"/>
    <property type="match status" value="1"/>
</dbReference>
<feature type="chain" id="PRO_5020457539" description="Tetratricopeptide repeat protein" evidence="1">
    <location>
        <begin position="29"/>
        <end position="409"/>
    </location>
</feature>
<dbReference type="Proteomes" id="UP000294489">
    <property type="component" value="Unassembled WGS sequence"/>
</dbReference>
<dbReference type="OrthoDB" id="6397696at2"/>
<reference evidence="2 3" key="1">
    <citation type="submission" date="2019-03" db="EMBL/GenBank/DDBJ databases">
        <title>Freshwater and sediment microbial communities from various areas in North America, analyzing microbe dynamics in response to fracking.</title>
        <authorList>
            <person name="Lamendella R."/>
        </authorList>
    </citation>
    <scope>NUCLEOTIDE SEQUENCE [LARGE SCALE GENOMIC DNA]</scope>
    <source>
        <strain evidence="2 3">6_TX</strain>
    </source>
</reference>